<dbReference type="EMBL" id="GBRH01209014">
    <property type="protein sequence ID" value="JAD88881.1"/>
    <property type="molecule type" value="Transcribed_RNA"/>
</dbReference>
<name>A0A0A9DM42_ARUDO</name>
<reference evidence="1" key="1">
    <citation type="submission" date="2014-09" db="EMBL/GenBank/DDBJ databases">
        <authorList>
            <person name="Magalhaes I.L.F."/>
            <person name="Oliveira U."/>
            <person name="Santos F.R."/>
            <person name="Vidigal T.H.D.A."/>
            <person name="Brescovit A.D."/>
            <person name="Santos A.J."/>
        </authorList>
    </citation>
    <scope>NUCLEOTIDE SEQUENCE</scope>
    <source>
        <tissue evidence="1">Shoot tissue taken approximately 20 cm above the soil surface</tissue>
    </source>
</reference>
<dbReference type="AlphaFoldDB" id="A0A0A9DM42"/>
<organism evidence="1">
    <name type="scientific">Arundo donax</name>
    <name type="common">Giant reed</name>
    <name type="synonym">Donax arundinaceus</name>
    <dbReference type="NCBI Taxonomy" id="35708"/>
    <lineage>
        <taxon>Eukaryota</taxon>
        <taxon>Viridiplantae</taxon>
        <taxon>Streptophyta</taxon>
        <taxon>Embryophyta</taxon>
        <taxon>Tracheophyta</taxon>
        <taxon>Spermatophyta</taxon>
        <taxon>Magnoliopsida</taxon>
        <taxon>Liliopsida</taxon>
        <taxon>Poales</taxon>
        <taxon>Poaceae</taxon>
        <taxon>PACMAD clade</taxon>
        <taxon>Arundinoideae</taxon>
        <taxon>Arundineae</taxon>
        <taxon>Arundo</taxon>
    </lineage>
</organism>
<proteinExistence type="predicted"/>
<evidence type="ECO:0000313" key="1">
    <source>
        <dbReference type="EMBL" id="JAD88881.1"/>
    </source>
</evidence>
<accession>A0A0A9DM42</accession>
<reference evidence="1" key="2">
    <citation type="journal article" date="2015" name="Data Brief">
        <title>Shoot transcriptome of the giant reed, Arundo donax.</title>
        <authorList>
            <person name="Barrero R.A."/>
            <person name="Guerrero F.D."/>
            <person name="Moolhuijzen P."/>
            <person name="Goolsby J.A."/>
            <person name="Tidwell J."/>
            <person name="Bellgard S.E."/>
            <person name="Bellgard M.I."/>
        </authorList>
    </citation>
    <scope>NUCLEOTIDE SEQUENCE</scope>
    <source>
        <tissue evidence="1">Shoot tissue taken approximately 20 cm above the soil surface</tissue>
    </source>
</reference>
<sequence>MSVLTKALERASVGLVSCPNCLRNPGIARTEYSAAAEPLCPSKIPKAYISFSSLIWGSIKWVSSIDSLWPHVAKEPQLKVG</sequence>
<protein>
    <submittedName>
        <fullName evidence="1">Uncharacterized protein</fullName>
    </submittedName>
</protein>